<gene>
    <name evidence="2" type="ORF">MANES_03G033500</name>
</gene>
<feature type="region of interest" description="Disordered" evidence="1">
    <location>
        <begin position="1"/>
        <end position="26"/>
    </location>
</feature>
<dbReference type="AlphaFoldDB" id="A0A2C9W428"/>
<protein>
    <submittedName>
        <fullName evidence="2">Uncharacterized protein</fullName>
    </submittedName>
</protein>
<proteinExistence type="predicted"/>
<dbReference type="EMBL" id="CM004389">
    <property type="protein sequence ID" value="OAY53914.1"/>
    <property type="molecule type" value="Genomic_DNA"/>
</dbReference>
<name>A0A2C9W428_MANES</name>
<evidence type="ECO:0000256" key="1">
    <source>
        <dbReference type="SAM" id="MobiDB-lite"/>
    </source>
</evidence>
<evidence type="ECO:0000313" key="2">
    <source>
        <dbReference type="EMBL" id="OAY53914.1"/>
    </source>
</evidence>
<sequence length="67" mass="7475">MTLPLLVSSTSPRRRSKASKFDLSHGLSGRTPQMGFWVSQGLAVARLPSPTGHHIYQHKHRRQLSSP</sequence>
<accession>A0A2C9W428</accession>
<reference evidence="2" key="1">
    <citation type="submission" date="2016-02" db="EMBL/GenBank/DDBJ databases">
        <title>WGS assembly of Manihot esculenta.</title>
        <authorList>
            <person name="Bredeson J.V."/>
            <person name="Prochnik S.E."/>
            <person name="Lyons J.B."/>
            <person name="Schmutz J."/>
            <person name="Grimwood J."/>
            <person name="Vrebalov J."/>
            <person name="Bart R.S."/>
            <person name="Amuge T."/>
            <person name="Ferguson M.E."/>
            <person name="Green R."/>
            <person name="Putnam N."/>
            <person name="Stites J."/>
            <person name="Rounsley S."/>
            <person name="Rokhsar D.S."/>
        </authorList>
    </citation>
    <scope>NUCLEOTIDE SEQUENCE [LARGE SCALE GENOMIC DNA]</scope>
    <source>
        <tissue evidence="2">Leaf</tissue>
    </source>
</reference>
<organism evidence="2">
    <name type="scientific">Manihot esculenta</name>
    <name type="common">Cassava</name>
    <name type="synonym">Jatropha manihot</name>
    <dbReference type="NCBI Taxonomy" id="3983"/>
    <lineage>
        <taxon>Eukaryota</taxon>
        <taxon>Viridiplantae</taxon>
        <taxon>Streptophyta</taxon>
        <taxon>Embryophyta</taxon>
        <taxon>Tracheophyta</taxon>
        <taxon>Spermatophyta</taxon>
        <taxon>Magnoliopsida</taxon>
        <taxon>eudicotyledons</taxon>
        <taxon>Gunneridae</taxon>
        <taxon>Pentapetalae</taxon>
        <taxon>rosids</taxon>
        <taxon>fabids</taxon>
        <taxon>Malpighiales</taxon>
        <taxon>Euphorbiaceae</taxon>
        <taxon>Crotonoideae</taxon>
        <taxon>Manihoteae</taxon>
        <taxon>Manihot</taxon>
    </lineage>
</organism>